<dbReference type="SUPFAM" id="SSF46785">
    <property type="entry name" value="Winged helix' DNA-binding domain"/>
    <property type="match status" value="1"/>
</dbReference>
<evidence type="ECO:0000259" key="4">
    <source>
        <dbReference type="PROSITE" id="PS50987"/>
    </source>
</evidence>
<comment type="caution">
    <text evidence="5">The sequence shown here is derived from an EMBL/GenBank/DDBJ whole genome shotgun (WGS) entry which is preliminary data.</text>
</comment>
<dbReference type="SMART" id="SM00418">
    <property type="entry name" value="HTH_ARSR"/>
    <property type="match status" value="1"/>
</dbReference>
<dbReference type="InterPro" id="IPR051081">
    <property type="entry name" value="HTH_MetalResp_TranReg"/>
</dbReference>
<feature type="domain" description="HTH arsR-type" evidence="4">
    <location>
        <begin position="3"/>
        <end position="97"/>
    </location>
</feature>
<keyword evidence="1" id="KW-0805">Transcription regulation</keyword>
<keyword evidence="6" id="KW-1185">Reference proteome</keyword>
<proteinExistence type="predicted"/>
<dbReference type="Gene3D" id="1.10.10.10">
    <property type="entry name" value="Winged helix-like DNA-binding domain superfamily/Winged helix DNA-binding domain"/>
    <property type="match status" value="1"/>
</dbReference>
<organism evidence="5 6">
    <name type="scientific">Agaribacillus aureus</name>
    <dbReference type="NCBI Taxonomy" id="3051825"/>
    <lineage>
        <taxon>Bacteria</taxon>
        <taxon>Pseudomonadati</taxon>
        <taxon>Bacteroidota</taxon>
        <taxon>Cytophagia</taxon>
        <taxon>Cytophagales</taxon>
        <taxon>Splendidivirgaceae</taxon>
        <taxon>Agaribacillus</taxon>
    </lineage>
</organism>
<dbReference type="PANTHER" id="PTHR33154:SF18">
    <property type="entry name" value="ARSENICAL RESISTANCE OPERON REPRESSOR"/>
    <property type="match status" value="1"/>
</dbReference>
<protein>
    <submittedName>
        <fullName evidence="5">Metalloregulator ArsR/SmtB family transcription factor</fullName>
    </submittedName>
</protein>
<reference evidence="5" key="1">
    <citation type="submission" date="2023-06" db="EMBL/GenBank/DDBJ databases">
        <title>Genomic of Agaribacillus aureum.</title>
        <authorList>
            <person name="Wang G."/>
        </authorList>
    </citation>
    <scope>NUCLEOTIDE SEQUENCE</scope>
    <source>
        <strain evidence="5">BMA12</strain>
    </source>
</reference>
<dbReference type="EMBL" id="JAUJEB010000007">
    <property type="protein sequence ID" value="MDN5216121.1"/>
    <property type="molecule type" value="Genomic_DNA"/>
</dbReference>
<evidence type="ECO:0000256" key="3">
    <source>
        <dbReference type="ARBA" id="ARBA00023163"/>
    </source>
</evidence>
<dbReference type="RefSeq" id="WP_346761454.1">
    <property type="nucleotide sequence ID" value="NZ_JAUJEB010000007.1"/>
</dbReference>
<dbReference type="NCBIfam" id="NF033788">
    <property type="entry name" value="HTH_metalloreg"/>
    <property type="match status" value="1"/>
</dbReference>
<dbReference type="InterPro" id="IPR001845">
    <property type="entry name" value="HTH_ArsR_DNA-bd_dom"/>
</dbReference>
<name>A0ABT8LG10_9BACT</name>
<keyword evidence="3" id="KW-0804">Transcription</keyword>
<evidence type="ECO:0000256" key="2">
    <source>
        <dbReference type="ARBA" id="ARBA00023125"/>
    </source>
</evidence>
<keyword evidence="2" id="KW-0238">DNA-binding</keyword>
<dbReference type="PROSITE" id="PS50987">
    <property type="entry name" value="HTH_ARSR_2"/>
    <property type="match status" value="1"/>
</dbReference>
<evidence type="ECO:0000256" key="1">
    <source>
        <dbReference type="ARBA" id="ARBA00023015"/>
    </source>
</evidence>
<evidence type="ECO:0000313" key="6">
    <source>
        <dbReference type="Proteomes" id="UP001172083"/>
    </source>
</evidence>
<dbReference type="InterPro" id="IPR036388">
    <property type="entry name" value="WH-like_DNA-bd_sf"/>
</dbReference>
<dbReference type="PRINTS" id="PR00778">
    <property type="entry name" value="HTHARSR"/>
</dbReference>
<accession>A0ABT8LG10</accession>
<dbReference type="InterPro" id="IPR036390">
    <property type="entry name" value="WH_DNA-bd_sf"/>
</dbReference>
<dbReference type="InterPro" id="IPR011991">
    <property type="entry name" value="ArsR-like_HTH"/>
</dbReference>
<gene>
    <name evidence="5" type="ORF">QQ020_28875</name>
</gene>
<dbReference type="Pfam" id="PF01022">
    <property type="entry name" value="HTH_5"/>
    <property type="match status" value="1"/>
</dbReference>
<dbReference type="CDD" id="cd00090">
    <property type="entry name" value="HTH_ARSR"/>
    <property type="match status" value="1"/>
</dbReference>
<dbReference type="Proteomes" id="UP001172083">
    <property type="component" value="Unassembled WGS sequence"/>
</dbReference>
<evidence type="ECO:0000313" key="5">
    <source>
        <dbReference type="EMBL" id="MDN5216121.1"/>
    </source>
</evidence>
<dbReference type="PANTHER" id="PTHR33154">
    <property type="entry name" value="TRANSCRIPTIONAL REGULATOR, ARSR FAMILY"/>
    <property type="match status" value="1"/>
</dbReference>
<sequence>MRLKNFSLSPGTQFFKSFADESRVRILFLLHKNHELTISDIENILDFTQTKTSRHMIYLKNAGLVSSRKEDQWVFYYLKEEVKDFVNQIFQFLSKDQVLLKDLDTYAILNSNRELAINKIQQKTWPH</sequence>